<evidence type="ECO:0000313" key="2">
    <source>
        <dbReference type="EMBL" id="GBP61575.1"/>
    </source>
</evidence>
<dbReference type="EMBL" id="BGZK01000817">
    <property type="protein sequence ID" value="GBP61575.1"/>
    <property type="molecule type" value="Genomic_DNA"/>
</dbReference>
<sequence>MIALERNKLIWRKRADPSDLHLGRPDSGNPPTPGGRAGSAPAPPLGPRAALRGPPGNSLINILLAPRGSIRRERFRSAQDLRLSQSKRQISGVLSGHISEGLRAITYIKQNTGNTHPRSAGSSVNNFNVQRHLFEGHPRTFQNFNVVHQSTEPVGMHEPARAPTAARALKSPKK</sequence>
<organism evidence="2 3">
    <name type="scientific">Eumeta variegata</name>
    <name type="common">Bagworm moth</name>
    <name type="synonym">Eumeta japonica</name>
    <dbReference type="NCBI Taxonomy" id="151549"/>
    <lineage>
        <taxon>Eukaryota</taxon>
        <taxon>Metazoa</taxon>
        <taxon>Ecdysozoa</taxon>
        <taxon>Arthropoda</taxon>
        <taxon>Hexapoda</taxon>
        <taxon>Insecta</taxon>
        <taxon>Pterygota</taxon>
        <taxon>Neoptera</taxon>
        <taxon>Endopterygota</taxon>
        <taxon>Lepidoptera</taxon>
        <taxon>Glossata</taxon>
        <taxon>Ditrysia</taxon>
        <taxon>Tineoidea</taxon>
        <taxon>Psychidae</taxon>
        <taxon>Oiketicinae</taxon>
        <taxon>Eumeta</taxon>
    </lineage>
</organism>
<comment type="caution">
    <text evidence="2">The sequence shown here is derived from an EMBL/GenBank/DDBJ whole genome shotgun (WGS) entry which is preliminary data.</text>
</comment>
<reference evidence="2 3" key="1">
    <citation type="journal article" date="2019" name="Commun. Biol.">
        <title>The bagworm genome reveals a unique fibroin gene that provides high tensile strength.</title>
        <authorList>
            <person name="Kono N."/>
            <person name="Nakamura H."/>
            <person name="Ohtoshi R."/>
            <person name="Tomita M."/>
            <person name="Numata K."/>
            <person name="Arakawa K."/>
        </authorList>
    </citation>
    <scope>NUCLEOTIDE SEQUENCE [LARGE SCALE GENOMIC DNA]</scope>
</reference>
<proteinExistence type="predicted"/>
<feature type="region of interest" description="Disordered" evidence="1">
    <location>
        <begin position="14"/>
        <end position="53"/>
    </location>
</feature>
<evidence type="ECO:0000313" key="3">
    <source>
        <dbReference type="Proteomes" id="UP000299102"/>
    </source>
</evidence>
<evidence type="ECO:0000256" key="1">
    <source>
        <dbReference type="SAM" id="MobiDB-lite"/>
    </source>
</evidence>
<accession>A0A4C1XH94</accession>
<protein>
    <submittedName>
        <fullName evidence="2">Uncharacterized protein</fullName>
    </submittedName>
</protein>
<dbReference type="Proteomes" id="UP000299102">
    <property type="component" value="Unassembled WGS sequence"/>
</dbReference>
<dbReference type="AlphaFoldDB" id="A0A4C1XH94"/>
<feature type="compositionally biased region" description="Basic and acidic residues" evidence="1">
    <location>
        <begin position="14"/>
        <end position="24"/>
    </location>
</feature>
<gene>
    <name evidence="2" type="ORF">EVAR_46436_1</name>
</gene>
<name>A0A4C1XH94_EUMVA</name>
<keyword evidence="3" id="KW-1185">Reference proteome</keyword>
<feature type="region of interest" description="Disordered" evidence="1">
    <location>
        <begin position="152"/>
        <end position="174"/>
    </location>
</feature>